<reference evidence="2 3" key="1">
    <citation type="submission" date="2018-11" db="EMBL/GenBank/DDBJ databases">
        <title>Sequencing the genomes of 1000 actinobacteria strains.</title>
        <authorList>
            <person name="Klenk H.-P."/>
        </authorList>
    </citation>
    <scope>NUCLEOTIDE SEQUENCE [LARGE SCALE GENOMIC DNA]</scope>
    <source>
        <strain evidence="2 3">DSM 44254</strain>
    </source>
</reference>
<evidence type="ECO:0000256" key="1">
    <source>
        <dbReference type="SAM" id="Phobius"/>
    </source>
</evidence>
<name>A0A3N1CW85_9ACTN</name>
<evidence type="ECO:0000313" key="3">
    <source>
        <dbReference type="Proteomes" id="UP000272400"/>
    </source>
</evidence>
<keyword evidence="1" id="KW-0472">Membrane</keyword>
<dbReference type="Proteomes" id="UP000272400">
    <property type="component" value="Unassembled WGS sequence"/>
</dbReference>
<feature type="transmembrane region" description="Helical" evidence="1">
    <location>
        <begin position="123"/>
        <end position="143"/>
    </location>
</feature>
<dbReference type="EMBL" id="RJKE01000001">
    <property type="protein sequence ID" value="ROO85485.1"/>
    <property type="molecule type" value="Genomic_DNA"/>
</dbReference>
<sequence length="294" mass="30959">MAARPDRRRYPSATTAASALFVLAVFGLLHRFGAGGTGNTAFGDGRFRIWAAVATVSLLVWVLLFQRGVGEIRALSGPWRRSRRWWAGNLAAYAVLGVLTAVAIGLVVSGGSASVPIRHFSEIVDGLTALGWCAAGPWILMVWMGHERVRDLAVATAAVGAPAPGREDDPVALIARGAVEIRERVERSALALAVLGSTSVLTTGALRCSLVDAEAVAAEDFSSWWILGYGALFSVVVAAVVFPLLFAWRAQALGLVDRAPGSRTVGALRIRRPLSVLSVLAPLATSVPTAFLVP</sequence>
<feature type="transmembrane region" description="Helical" evidence="1">
    <location>
        <begin position="49"/>
        <end position="69"/>
    </location>
</feature>
<feature type="transmembrane region" description="Helical" evidence="1">
    <location>
        <begin position="189"/>
        <end position="206"/>
    </location>
</feature>
<feature type="transmembrane region" description="Helical" evidence="1">
    <location>
        <begin position="12"/>
        <end position="29"/>
    </location>
</feature>
<comment type="caution">
    <text evidence="2">The sequence shown here is derived from an EMBL/GenBank/DDBJ whole genome shotgun (WGS) entry which is preliminary data.</text>
</comment>
<dbReference type="OrthoDB" id="5194073at2"/>
<feature type="transmembrane region" description="Helical" evidence="1">
    <location>
        <begin position="90"/>
        <end position="111"/>
    </location>
</feature>
<organism evidence="2 3">
    <name type="scientific">Actinocorallia herbida</name>
    <dbReference type="NCBI Taxonomy" id="58109"/>
    <lineage>
        <taxon>Bacteria</taxon>
        <taxon>Bacillati</taxon>
        <taxon>Actinomycetota</taxon>
        <taxon>Actinomycetes</taxon>
        <taxon>Streptosporangiales</taxon>
        <taxon>Thermomonosporaceae</taxon>
        <taxon>Actinocorallia</taxon>
    </lineage>
</organism>
<keyword evidence="1" id="KW-1133">Transmembrane helix</keyword>
<dbReference type="RefSeq" id="WP_123664988.1">
    <property type="nucleotide sequence ID" value="NZ_RJKE01000001.1"/>
</dbReference>
<dbReference type="AlphaFoldDB" id="A0A3N1CW85"/>
<proteinExistence type="predicted"/>
<feature type="transmembrane region" description="Helical" evidence="1">
    <location>
        <begin position="274"/>
        <end position="293"/>
    </location>
</feature>
<accession>A0A3N1CW85</accession>
<keyword evidence="1" id="KW-0812">Transmembrane</keyword>
<keyword evidence="3" id="KW-1185">Reference proteome</keyword>
<evidence type="ECO:0000313" key="2">
    <source>
        <dbReference type="EMBL" id="ROO85485.1"/>
    </source>
</evidence>
<feature type="transmembrane region" description="Helical" evidence="1">
    <location>
        <begin position="226"/>
        <end position="248"/>
    </location>
</feature>
<protein>
    <submittedName>
        <fullName evidence="2">Uncharacterized protein</fullName>
    </submittedName>
</protein>
<gene>
    <name evidence="2" type="ORF">EDD29_3030</name>
</gene>